<protein>
    <submittedName>
        <fullName evidence="2">Uncharacterized protein</fullName>
    </submittedName>
</protein>
<proteinExistence type="predicted"/>
<evidence type="ECO:0000313" key="1">
    <source>
        <dbReference type="Proteomes" id="UP000887576"/>
    </source>
</evidence>
<organism evidence="1 2">
    <name type="scientific">Panagrolaimus sp. JU765</name>
    <dbReference type="NCBI Taxonomy" id="591449"/>
    <lineage>
        <taxon>Eukaryota</taxon>
        <taxon>Metazoa</taxon>
        <taxon>Ecdysozoa</taxon>
        <taxon>Nematoda</taxon>
        <taxon>Chromadorea</taxon>
        <taxon>Rhabditida</taxon>
        <taxon>Tylenchina</taxon>
        <taxon>Panagrolaimomorpha</taxon>
        <taxon>Panagrolaimoidea</taxon>
        <taxon>Panagrolaimidae</taxon>
        <taxon>Panagrolaimus</taxon>
    </lineage>
</organism>
<dbReference type="Proteomes" id="UP000887576">
    <property type="component" value="Unplaced"/>
</dbReference>
<name>A0AC34RJ76_9BILA</name>
<dbReference type="WBParaSite" id="JU765_v2.g7318.t1">
    <property type="protein sequence ID" value="JU765_v2.g7318.t1"/>
    <property type="gene ID" value="JU765_v2.g7318"/>
</dbReference>
<sequence length="313" mass="35512">MSSNDGEMASSPQANASENPNPKNLLSLFGKRTAANIKTRSIAERIKTSKENYRKARSEVSTTELEETMRDVSSEENGEQACDNDPNDEVLRPLPARDPPGMKNGLPLFRPPRQRRRGILRPSNRPAPRVDRLNNQNFHNRATRETNNRQKRFRKPQHCGRRNCRGYREPRPQINNYYITYNDPILYGPTNHSSGRFDQLAPYQQPVSLIPPHLFGMMNNFPPSHYPPFPFKPANFRSNNHGLTLNDVRNITSLRSQFPNHSTPVPELIVIDDDSHSSRSSAASRASQGQSVQPCAVNSLSEEIQCIDLTEDD</sequence>
<reference evidence="2" key="1">
    <citation type="submission" date="2022-11" db="UniProtKB">
        <authorList>
            <consortium name="WormBaseParasite"/>
        </authorList>
    </citation>
    <scope>IDENTIFICATION</scope>
</reference>
<evidence type="ECO:0000313" key="2">
    <source>
        <dbReference type="WBParaSite" id="JU765_v2.g7318.t1"/>
    </source>
</evidence>
<accession>A0AC34RJ76</accession>